<keyword evidence="6" id="KW-1185">Reference proteome</keyword>
<evidence type="ECO:0000256" key="2">
    <source>
        <dbReference type="ARBA" id="ARBA00010566"/>
    </source>
</evidence>
<dbReference type="OrthoDB" id="9800864at2"/>
<dbReference type="InterPro" id="IPR016143">
    <property type="entry name" value="Citrate_synth-like_sm_a-sub"/>
</dbReference>
<evidence type="ECO:0000256" key="3">
    <source>
        <dbReference type="ARBA" id="ARBA00012972"/>
    </source>
</evidence>
<dbReference type="PANTHER" id="PTHR11739:SF4">
    <property type="entry name" value="CITRATE SYNTHASE, PEROXISOMAL"/>
    <property type="match status" value="1"/>
</dbReference>
<comment type="similarity">
    <text evidence="2">Belongs to the citrate synthase family.</text>
</comment>
<gene>
    <name evidence="5" type="ORF">ET475_14205</name>
</gene>
<dbReference type="InterPro" id="IPR036969">
    <property type="entry name" value="Citrate_synthase_sf"/>
</dbReference>
<dbReference type="InterPro" id="IPR002020">
    <property type="entry name" value="Citrate_synthase"/>
</dbReference>
<dbReference type="GO" id="GO:0036440">
    <property type="term" value="F:citrate synthase activity"/>
    <property type="evidence" value="ECO:0007669"/>
    <property type="project" value="UniProtKB-EC"/>
</dbReference>
<name>A0A4P6ELD1_9MICO</name>
<dbReference type="Gene3D" id="1.10.580.10">
    <property type="entry name" value="Citrate Synthase, domain 1"/>
    <property type="match status" value="1"/>
</dbReference>
<dbReference type="SUPFAM" id="SSF48256">
    <property type="entry name" value="Citrate synthase"/>
    <property type="match status" value="1"/>
</dbReference>
<dbReference type="AlphaFoldDB" id="A0A4P6ELD1"/>
<comment type="pathway">
    <text evidence="1">Carbohydrate metabolism; tricarboxylic acid cycle.</text>
</comment>
<dbReference type="Pfam" id="PF00285">
    <property type="entry name" value="Citrate_synt"/>
    <property type="match status" value="1"/>
</dbReference>
<sequence>MTLPPRLTAEQTAHRLGIKPATLYAYVSRGLLNRERSTSGSTFDPIEVEQFAARRRRTGAPDTVHAAGSPLMVIDTDVAVVLDDELFFRGEDAARLAATATLPDVARALWRMNEPWPVADVRDCAAIARAVAALPSGASFVDRLRVGVAVLAATDPLRGEASSGSVRRAGARMLVNLPDALGDEQHDAPDLWRALSSREANPADRRALEAALVVCVDHDLAVSTMAARMAASARGSAYAMASAALGAFDTPMHGTAGDAARELILDVMSGTDAEAAVATAVARTGRGVPGFGQPLYSATDARAAILLPLVYAMSDTQPLRDAVDTLTALLVRRAGLHPNLDLALAAFTIGAQMPPGAGTAVFALGRLVGWVAHGLAEYAEPPMRLRPRGRYVGPLP</sequence>
<dbReference type="GO" id="GO:0006099">
    <property type="term" value="P:tricarboxylic acid cycle"/>
    <property type="evidence" value="ECO:0007669"/>
    <property type="project" value="UniProtKB-UniPathway"/>
</dbReference>
<dbReference type="Proteomes" id="UP000293995">
    <property type="component" value="Chromosome"/>
</dbReference>
<evidence type="ECO:0000256" key="1">
    <source>
        <dbReference type="ARBA" id="ARBA00005163"/>
    </source>
</evidence>
<accession>A0A4P6ELD1</accession>
<keyword evidence="4" id="KW-0808">Transferase</keyword>
<dbReference type="PANTHER" id="PTHR11739">
    <property type="entry name" value="CITRATE SYNTHASE"/>
    <property type="match status" value="1"/>
</dbReference>
<dbReference type="UniPathway" id="UPA00223"/>
<evidence type="ECO:0000313" key="5">
    <source>
        <dbReference type="EMBL" id="QAY61027.1"/>
    </source>
</evidence>
<dbReference type="RefSeq" id="WP_129391641.1">
    <property type="nucleotide sequence ID" value="NZ_CP035494.1"/>
</dbReference>
<organism evidence="5 6">
    <name type="scientific">Microbacterium protaetiae</name>
    <dbReference type="NCBI Taxonomy" id="2509458"/>
    <lineage>
        <taxon>Bacteria</taxon>
        <taxon>Bacillati</taxon>
        <taxon>Actinomycetota</taxon>
        <taxon>Actinomycetes</taxon>
        <taxon>Micrococcales</taxon>
        <taxon>Microbacteriaceae</taxon>
        <taxon>Microbacterium</taxon>
    </lineage>
</organism>
<dbReference type="KEGG" id="mprt:ET475_14205"/>
<dbReference type="EMBL" id="CP035494">
    <property type="protein sequence ID" value="QAY61027.1"/>
    <property type="molecule type" value="Genomic_DNA"/>
</dbReference>
<dbReference type="GO" id="GO:0005975">
    <property type="term" value="P:carbohydrate metabolic process"/>
    <property type="evidence" value="ECO:0007669"/>
    <property type="project" value="TreeGrafter"/>
</dbReference>
<dbReference type="InterPro" id="IPR016142">
    <property type="entry name" value="Citrate_synth-like_lrg_a-sub"/>
</dbReference>
<dbReference type="EC" id="2.3.3.16" evidence="3"/>
<dbReference type="PRINTS" id="PR00143">
    <property type="entry name" value="CITRTSNTHASE"/>
</dbReference>
<protein>
    <recommendedName>
        <fullName evidence="3">citrate synthase (unknown stereospecificity)</fullName>
        <ecNumber evidence="3">2.3.3.16</ecNumber>
    </recommendedName>
</protein>
<dbReference type="Gene3D" id="1.10.230.10">
    <property type="entry name" value="Cytochrome P450-Terp, domain 2"/>
    <property type="match status" value="1"/>
</dbReference>
<dbReference type="GO" id="GO:0005829">
    <property type="term" value="C:cytosol"/>
    <property type="evidence" value="ECO:0007669"/>
    <property type="project" value="TreeGrafter"/>
</dbReference>
<evidence type="ECO:0000313" key="6">
    <source>
        <dbReference type="Proteomes" id="UP000293995"/>
    </source>
</evidence>
<proteinExistence type="inferred from homology"/>
<reference evidence="5 6" key="1">
    <citation type="submission" date="2019-01" db="EMBL/GenBank/DDBJ databases">
        <title>Genome sequencing of strain DFW100M-13.</title>
        <authorList>
            <person name="Heo J."/>
            <person name="Kim S.-J."/>
            <person name="Kim J.-S."/>
            <person name="Hong S.-B."/>
            <person name="Kwon S.-W."/>
        </authorList>
    </citation>
    <scope>NUCLEOTIDE SEQUENCE [LARGE SCALE GENOMIC DNA]</scope>
    <source>
        <strain evidence="5 6">DFW100M-13</strain>
    </source>
</reference>
<evidence type="ECO:0000256" key="4">
    <source>
        <dbReference type="ARBA" id="ARBA00022679"/>
    </source>
</evidence>